<evidence type="ECO:0000256" key="4">
    <source>
        <dbReference type="ARBA" id="ARBA00023163"/>
    </source>
</evidence>
<dbReference type="InterPro" id="IPR013249">
    <property type="entry name" value="RNA_pol_sigma70_r4_t2"/>
</dbReference>
<feature type="domain" description="RNA polymerase sigma-70 region 2" evidence="5">
    <location>
        <begin position="27"/>
        <end position="91"/>
    </location>
</feature>
<dbReference type="PANTHER" id="PTHR43133">
    <property type="entry name" value="RNA POLYMERASE ECF-TYPE SIGMA FACTO"/>
    <property type="match status" value="1"/>
</dbReference>
<dbReference type="InterPro" id="IPR007627">
    <property type="entry name" value="RNA_pol_sigma70_r2"/>
</dbReference>
<dbReference type="SUPFAM" id="SSF88946">
    <property type="entry name" value="Sigma2 domain of RNA polymerase sigma factors"/>
    <property type="match status" value="1"/>
</dbReference>
<dbReference type="GO" id="GO:0006352">
    <property type="term" value="P:DNA-templated transcription initiation"/>
    <property type="evidence" value="ECO:0007669"/>
    <property type="project" value="InterPro"/>
</dbReference>
<dbReference type="GO" id="GO:0003677">
    <property type="term" value="F:DNA binding"/>
    <property type="evidence" value="ECO:0007669"/>
    <property type="project" value="InterPro"/>
</dbReference>
<dbReference type="InterPro" id="IPR014284">
    <property type="entry name" value="RNA_pol_sigma-70_dom"/>
</dbReference>
<sequence length="197" mass="22820">MNKEINTDHKLWQEICASNEKAFSIVFDKYFNRLSYFTHSIVKDHEAVEDIVSDVFVKLWLNRHKIKLTTGLKPYLFTAAKNTALNYLRSSKMNLCIEDVPEKDMISNVSADSDLVHSEVLSEFKELLRMMSPQQSLVIKLHKLEGLSQKEVADKLSISLKTVQNHIYLAMKFLSEKMAAKQYDLYFLFVILLPAIK</sequence>
<dbReference type="PANTHER" id="PTHR43133:SF46">
    <property type="entry name" value="RNA POLYMERASE SIGMA-70 FACTOR ECF SUBFAMILY"/>
    <property type="match status" value="1"/>
</dbReference>
<dbReference type="EMBL" id="QWGR01000001">
    <property type="protein sequence ID" value="RIJ50577.1"/>
    <property type="molecule type" value="Genomic_DNA"/>
</dbReference>
<protein>
    <submittedName>
        <fullName evidence="7">RNA polymerase sigma-70 factor</fullName>
    </submittedName>
</protein>
<comment type="similarity">
    <text evidence="1">Belongs to the sigma-70 factor family. ECF subfamily.</text>
</comment>
<keyword evidence="3" id="KW-0731">Sigma factor</keyword>
<evidence type="ECO:0000259" key="5">
    <source>
        <dbReference type="Pfam" id="PF04542"/>
    </source>
</evidence>
<evidence type="ECO:0000259" key="6">
    <source>
        <dbReference type="Pfam" id="PF08281"/>
    </source>
</evidence>
<dbReference type="AlphaFoldDB" id="A0A399T8P3"/>
<evidence type="ECO:0000256" key="1">
    <source>
        <dbReference type="ARBA" id="ARBA00010641"/>
    </source>
</evidence>
<dbReference type="InterPro" id="IPR014327">
    <property type="entry name" value="RNA_pol_sigma70_bacteroid"/>
</dbReference>
<dbReference type="Pfam" id="PF04542">
    <property type="entry name" value="Sigma70_r2"/>
    <property type="match status" value="1"/>
</dbReference>
<keyword evidence="4" id="KW-0804">Transcription</keyword>
<dbReference type="InterPro" id="IPR036388">
    <property type="entry name" value="WH-like_DNA-bd_sf"/>
</dbReference>
<feature type="domain" description="RNA polymerase sigma factor 70 region 4 type 2" evidence="6">
    <location>
        <begin position="123"/>
        <end position="174"/>
    </location>
</feature>
<reference evidence="7 8" key="1">
    <citation type="submission" date="2018-08" db="EMBL/GenBank/DDBJ databases">
        <title>Pallidiluteibacterium maritimus gen. nov., sp. nov., isolated from coastal sediment.</title>
        <authorList>
            <person name="Zhou L.Y."/>
        </authorList>
    </citation>
    <scope>NUCLEOTIDE SEQUENCE [LARGE SCALE GENOMIC DNA]</scope>
    <source>
        <strain evidence="7 8">XSD2</strain>
    </source>
</reference>
<comment type="caution">
    <text evidence="7">The sequence shown here is derived from an EMBL/GenBank/DDBJ whole genome shotgun (WGS) entry which is preliminary data.</text>
</comment>
<accession>A0A399T8P3</accession>
<dbReference type="GO" id="GO:0016987">
    <property type="term" value="F:sigma factor activity"/>
    <property type="evidence" value="ECO:0007669"/>
    <property type="project" value="UniProtKB-KW"/>
</dbReference>
<gene>
    <name evidence="7" type="ORF">D1614_01165</name>
</gene>
<dbReference type="InterPro" id="IPR013325">
    <property type="entry name" value="RNA_pol_sigma_r2"/>
</dbReference>
<dbReference type="InterPro" id="IPR013324">
    <property type="entry name" value="RNA_pol_sigma_r3/r4-like"/>
</dbReference>
<organism evidence="7 8">
    <name type="scientific">Maribellus luteus</name>
    <dbReference type="NCBI Taxonomy" id="2305463"/>
    <lineage>
        <taxon>Bacteria</taxon>
        <taxon>Pseudomonadati</taxon>
        <taxon>Bacteroidota</taxon>
        <taxon>Bacteroidia</taxon>
        <taxon>Marinilabiliales</taxon>
        <taxon>Prolixibacteraceae</taxon>
        <taxon>Maribellus</taxon>
    </lineage>
</organism>
<evidence type="ECO:0000256" key="3">
    <source>
        <dbReference type="ARBA" id="ARBA00023082"/>
    </source>
</evidence>
<evidence type="ECO:0000256" key="2">
    <source>
        <dbReference type="ARBA" id="ARBA00023015"/>
    </source>
</evidence>
<dbReference type="OrthoDB" id="1342792at2"/>
<dbReference type="Proteomes" id="UP000265926">
    <property type="component" value="Unassembled WGS sequence"/>
</dbReference>
<dbReference type="NCBIfam" id="TIGR02985">
    <property type="entry name" value="Sig70_bacteroi1"/>
    <property type="match status" value="1"/>
</dbReference>
<dbReference type="InterPro" id="IPR039425">
    <property type="entry name" value="RNA_pol_sigma-70-like"/>
</dbReference>
<dbReference type="Gene3D" id="1.10.1740.10">
    <property type="match status" value="1"/>
</dbReference>
<dbReference type="Pfam" id="PF08281">
    <property type="entry name" value="Sigma70_r4_2"/>
    <property type="match status" value="1"/>
</dbReference>
<dbReference type="Gene3D" id="1.10.10.10">
    <property type="entry name" value="Winged helix-like DNA-binding domain superfamily/Winged helix DNA-binding domain"/>
    <property type="match status" value="1"/>
</dbReference>
<keyword evidence="2" id="KW-0805">Transcription regulation</keyword>
<keyword evidence="8" id="KW-1185">Reference proteome</keyword>
<dbReference type="RefSeq" id="WP_119436047.1">
    <property type="nucleotide sequence ID" value="NZ_QWGR01000001.1"/>
</dbReference>
<evidence type="ECO:0000313" key="8">
    <source>
        <dbReference type="Proteomes" id="UP000265926"/>
    </source>
</evidence>
<dbReference type="NCBIfam" id="TIGR02937">
    <property type="entry name" value="sigma70-ECF"/>
    <property type="match status" value="1"/>
</dbReference>
<evidence type="ECO:0000313" key="7">
    <source>
        <dbReference type="EMBL" id="RIJ50577.1"/>
    </source>
</evidence>
<proteinExistence type="inferred from homology"/>
<dbReference type="SUPFAM" id="SSF88659">
    <property type="entry name" value="Sigma3 and sigma4 domains of RNA polymerase sigma factors"/>
    <property type="match status" value="1"/>
</dbReference>
<name>A0A399T8P3_9BACT</name>